<feature type="compositionally biased region" description="Low complexity" evidence="7">
    <location>
        <begin position="1"/>
        <end position="10"/>
    </location>
</feature>
<evidence type="ECO:0000256" key="6">
    <source>
        <dbReference type="RuleBase" id="RU363076"/>
    </source>
</evidence>
<sequence length="274" mass="29130">MTGAAAGAGPARREGTGTTSPLPAPDAPARRSLRTLVVLGLLATLGIVVLTSLGIWQVERRAWKLDLIARIDSRIHAEPVPAPGPADWPAVTRERDEYRRVRLAGHFLDGRQTLVQAVTERGGGYWVLTPLATDDGFTVLVNRGFVPEGERQAASAPGTQPDGRVQVTGLLRMTEPKGGFLRSNDPAAGRWYSRDVAAIAATRDLADTAPYFVDADAVSSPGGDAGPVGGLTVVTLPNNHLVYALTWFALAIMLAGAAVWVARDEWRSRRGGGR</sequence>
<keyword evidence="5 6" id="KW-0472">Membrane</keyword>
<reference evidence="8 9" key="1">
    <citation type="submission" date="2020-08" db="EMBL/GenBank/DDBJ databases">
        <title>Genomic Encyclopedia of Type Strains, Phase IV (KMG-IV): sequencing the most valuable type-strain genomes for metagenomic binning, comparative biology and taxonomic classification.</title>
        <authorList>
            <person name="Goeker M."/>
        </authorList>
    </citation>
    <scope>NUCLEOTIDE SEQUENCE [LARGE SCALE GENOMIC DNA]</scope>
    <source>
        <strain evidence="8 9">DSM 25966</strain>
    </source>
</reference>
<proteinExistence type="inferred from homology"/>
<feature type="region of interest" description="Disordered" evidence="7">
    <location>
        <begin position="1"/>
        <end position="27"/>
    </location>
</feature>
<dbReference type="InterPro" id="IPR045214">
    <property type="entry name" value="Surf1/Surf4"/>
</dbReference>
<gene>
    <name evidence="8" type="ORF">GGR25_000628</name>
</gene>
<accession>A0A840AGX8</accession>
<feature type="transmembrane region" description="Helical" evidence="6">
    <location>
        <begin position="241"/>
        <end position="262"/>
    </location>
</feature>
<dbReference type="GO" id="GO:0005886">
    <property type="term" value="C:plasma membrane"/>
    <property type="evidence" value="ECO:0007669"/>
    <property type="project" value="UniProtKB-SubCell"/>
</dbReference>
<keyword evidence="9" id="KW-1185">Reference proteome</keyword>
<dbReference type="RefSeq" id="WP_183397248.1">
    <property type="nucleotide sequence ID" value="NZ_JACIDS010000001.1"/>
</dbReference>
<keyword evidence="6" id="KW-1003">Cell membrane</keyword>
<comment type="caution">
    <text evidence="8">The sequence shown here is derived from an EMBL/GenBank/DDBJ whole genome shotgun (WGS) entry which is preliminary data.</text>
</comment>
<dbReference type="PANTHER" id="PTHR23427:SF2">
    <property type="entry name" value="SURFEIT LOCUS PROTEIN 1"/>
    <property type="match status" value="1"/>
</dbReference>
<feature type="transmembrane region" description="Helical" evidence="6">
    <location>
        <begin position="36"/>
        <end position="56"/>
    </location>
</feature>
<keyword evidence="3 6" id="KW-0812">Transmembrane</keyword>
<organism evidence="8 9">
    <name type="scientific">Kaistia hirudinis</name>
    <dbReference type="NCBI Taxonomy" id="1293440"/>
    <lineage>
        <taxon>Bacteria</taxon>
        <taxon>Pseudomonadati</taxon>
        <taxon>Pseudomonadota</taxon>
        <taxon>Alphaproteobacteria</taxon>
        <taxon>Hyphomicrobiales</taxon>
        <taxon>Kaistiaceae</taxon>
        <taxon>Kaistia</taxon>
    </lineage>
</organism>
<evidence type="ECO:0000256" key="7">
    <source>
        <dbReference type="SAM" id="MobiDB-lite"/>
    </source>
</evidence>
<dbReference type="Pfam" id="PF02104">
    <property type="entry name" value="SURF1"/>
    <property type="match status" value="1"/>
</dbReference>
<evidence type="ECO:0000256" key="2">
    <source>
        <dbReference type="ARBA" id="ARBA00007165"/>
    </source>
</evidence>
<comment type="similarity">
    <text evidence="2 6">Belongs to the SURF1 family.</text>
</comment>
<evidence type="ECO:0000256" key="5">
    <source>
        <dbReference type="ARBA" id="ARBA00023136"/>
    </source>
</evidence>
<comment type="subcellular location">
    <subcellularLocation>
        <location evidence="6">Cell membrane</location>
        <topology evidence="6">Multi-pass membrane protein</topology>
    </subcellularLocation>
    <subcellularLocation>
        <location evidence="1">Membrane</location>
    </subcellularLocation>
</comment>
<dbReference type="PANTHER" id="PTHR23427">
    <property type="entry name" value="SURFEIT LOCUS PROTEIN"/>
    <property type="match status" value="1"/>
</dbReference>
<dbReference type="PROSITE" id="PS50895">
    <property type="entry name" value="SURF1"/>
    <property type="match status" value="1"/>
</dbReference>
<evidence type="ECO:0000313" key="8">
    <source>
        <dbReference type="EMBL" id="MBB3929609.1"/>
    </source>
</evidence>
<evidence type="ECO:0000256" key="1">
    <source>
        <dbReference type="ARBA" id="ARBA00004370"/>
    </source>
</evidence>
<dbReference type="EMBL" id="JACIDS010000001">
    <property type="protein sequence ID" value="MBB3929609.1"/>
    <property type="molecule type" value="Genomic_DNA"/>
</dbReference>
<dbReference type="InterPro" id="IPR002994">
    <property type="entry name" value="Surf1/Shy1"/>
</dbReference>
<evidence type="ECO:0000256" key="4">
    <source>
        <dbReference type="ARBA" id="ARBA00022989"/>
    </source>
</evidence>
<dbReference type="AlphaFoldDB" id="A0A840AGX8"/>
<evidence type="ECO:0000256" key="3">
    <source>
        <dbReference type="ARBA" id="ARBA00022692"/>
    </source>
</evidence>
<evidence type="ECO:0000313" key="9">
    <source>
        <dbReference type="Proteomes" id="UP000553963"/>
    </source>
</evidence>
<keyword evidence="4 6" id="KW-1133">Transmembrane helix</keyword>
<name>A0A840AGX8_9HYPH</name>
<dbReference type="CDD" id="cd06662">
    <property type="entry name" value="SURF1"/>
    <property type="match status" value="1"/>
</dbReference>
<protein>
    <recommendedName>
        <fullName evidence="6">SURF1-like protein</fullName>
    </recommendedName>
</protein>
<dbReference type="Proteomes" id="UP000553963">
    <property type="component" value="Unassembled WGS sequence"/>
</dbReference>